<dbReference type="VEuPathDB" id="TriTrypDB:C3747_226g44"/>
<dbReference type="PANTHER" id="PTHR19446">
    <property type="entry name" value="REVERSE TRANSCRIPTASES"/>
    <property type="match status" value="1"/>
</dbReference>
<name>A0A2V2VRS7_TRYCR</name>
<evidence type="ECO:0008006" key="3">
    <source>
        <dbReference type="Google" id="ProtNLM"/>
    </source>
</evidence>
<proteinExistence type="predicted"/>
<dbReference type="VEuPathDB" id="TriTrypDB:TcYC6_0040930"/>
<dbReference type="VEuPathDB" id="TriTrypDB:TcCL_NonESM03252"/>
<sequence length="232" mass="25605">MAACLAPGKLGQYFYFLTLGKYPCRPRSYRPITLLSALPKLTERMIHRRLSALLPHHPRQFGFAPSRSTLDVVALVIGEINRGLNESSTVECERPGGGAPTRHPRRHRSLVASIDFPTAVDTVDNGKLFGMLDRLPLLGLEPNAGCTTICGAAMLGYALVKSTPGNNSPQLEYRKAASRDPNSFSTMWMMCCTAWTTSILPPHSCTVTNSHLLPQVRTSMHVLRQCHRPCHL</sequence>
<evidence type="ECO:0000313" key="1">
    <source>
        <dbReference type="EMBL" id="PWU98844.1"/>
    </source>
</evidence>
<dbReference type="VEuPathDB" id="TriTrypDB:TcG_12410"/>
<accession>A0A2V2VRS7</accession>
<organism evidence="1 2">
    <name type="scientific">Trypanosoma cruzi</name>
    <dbReference type="NCBI Taxonomy" id="5693"/>
    <lineage>
        <taxon>Eukaryota</taxon>
        <taxon>Discoba</taxon>
        <taxon>Euglenozoa</taxon>
        <taxon>Kinetoplastea</taxon>
        <taxon>Metakinetoplastina</taxon>
        <taxon>Trypanosomatida</taxon>
        <taxon>Trypanosomatidae</taxon>
        <taxon>Trypanosoma</taxon>
        <taxon>Schizotrypanum</taxon>
    </lineage>
</organism>
<evidence type="ECO:0000313" key="2">
    <source>
        <dbReference type="Proteomes" id="UP000246078"/>
    </source>
</evidence>
<protein>
    <recommendedName>
        <fullName evidence="3">Reverse transcriptase domain-containing protein</fullName>
    </recommendedName>
</protein>
<dbReference type="EMBL" id="PRFC01000226">
    <property type="protein sequence ID" value="PWU98844.1"/>
    <property type="molecule type" value="Genomic_DNA"/>
</dbReference>
<comment type="caution">
    <text evidence="1">The sequence shown here is derived from an EMBL/GenBank/DDBJ whole genome shotgun (WGS) entry which is preliminary data.</text>
</comment>
<reference evidence="1 2" key="1">
    <citation type="journal article" date="2018" name="Microb. Genom.">
        <title>Expanding an expanded genome: long-read sequencing of Trypanosoma cruzi.</title>
        <authorList>
            <person name="Berna L."/>
            <person name="Rodriguez M."/>
            <person name="Chiribao M.L."/>
            <person name="Parodi-Talice A."/>
            <person name="Pita S."/>
            <person name="Rijo G."/>
            <person name="Alvarez-Valin F."/>
            <person name="Robello C."/>
        </authorList>
    </citation>
    <scope>NUCLEOTIDE SEQUENCE [LARGE SCALE GENOMIC DNA]</scope>
    <source>
        <strain evidence="1 2">TCC</strain>
    </source>
</reference>
<dbReference type="AlphaFoldDB" id="A0A2V2VRS7"/>
<gene>
    <name evidence="1" type="ORF">C3747_226g44</name>
</gene>
<dbReference type="Proteomes" id="UP000246078">
    <property type="component" value="Unassembled WGS sequence"/>
</dbReference>